<protein>
    <submittedName>
        <fullName evidence="3">NAD-dependent epimerase/dehydratase family protein</fullName>
    </submittedName>
</protein>
<dbReference type="PANTHER" id="PTHR42687">
    <property type="entry name" value="L-THREONINE 3-DEHYDROGENASE"/>
    <property type="match status" value="1"/>
</dbReference>
<proteinExistence type="inferred from homology"/>
<dbReference type="STRING" id="1122973.GCA_000379925_01450"/>
<dbReference type="Proteomes" id="UP000297225">
    <property type="component" value="Unassembled WGS sequence"/>
</dbReference>
<dbReference type="SUPFAM" id="SSF51735">
    <property type="entry name" value="NAD(P)-binding Rossmann-fold domains"/>
    <property type="match status" value="1"/>
</dbReference>
<feature type="domain" description="NAD-dependent epimerase/dehydratase" evidence="2">
    <location>
        <begin position="4"/>
        <end position="242"/>
    </location>
</feature>
<dbReference type="PANTHER" id="PTHR42687:SF1">
    <property type="entry name" value="L-THREONINE 3-DEHYDROGENASE, MITOCHONDRIAL"/>
    <property type="match status" value="1"/>
</dbReference>
<dbReference type="Pfam" id="PF01370">
    <property type="entry name" value="Epimerase"/>
    <property type="match status" value="1"/>
</dbReference>
<comment type="similarity">
    <text evidence="1">Belongs to the NAD(P)-dependent epimerase/dehydratase family.</text>
</comment>
<gene>
    <name evidence="3" type="ORF">E4P47_03155</name>
</gene>
<reference evidence="3 4" key="1">
    <citation type="submission" date="2019-03" db="EMBL/GenBank/DDBJ databases">
        <title>Porphyromonas levii Isolated from the Uterus of Dairy Cows.</title>
        <authorList>
            <person name="Francis A.M."/>
        </authorList>
    </citation>
    <scope>NUCLEOTIDE SEQUENCE [LARGE SCALE GENOMIC DNA]</scope>
    <source>
        <strain evidence="3 4">AF5678</strain>
    </source>
</reference>
<dbReference type="InterPro" id="IPR001509">
    <property type="entry name" value="Epimerase_deHydtase"/>
</dbReference>
<keyword evidence="4" id="KW-1185">Reference proteome</keyword>
<sequence>MKNILIIGSTGQIGTELAMHLRGIYTDGQVVAGYIKAQPPKKELLESGPCEEVDITNAQQIADVVKKYNVDTIYNLAALLSAVAEAKPQLAWQIGLGGLFNTLEVAREMGCAVFTPSSIGAFGPATPKDKTPQDTIQRPTTMYGVTKVSGELLSDYYFRRFGVDTRSVRFPGLISNVAPPGGGTTDYAVDIYYKAVQEGKFVCPIAEGTYMDMMYMPDALNAMVQLMEADPTKLVHRNSFNIASMSFQPGDIYAAIKKEIPTFEMTYEVDPLRQAIAESWPNSLDDSCARNEWAWNPKYNLETMTTDMIRVLKERFNK</sequence>
<evidence type="ECO:0000313" key="3">
    <source>
        <dbReference type="EMBL" id="TFH96046.1"/>
    </source>
</evidence>
<dbReference type="Gene3D" id="3.40.50.720">
    <property type="entry name" value="NAD(P)-binding Rossmann-like Domain"/>
    <property type="match status" value="1"/>
</dbReference>
<dbReference type="InterPro" id="IPR036291">
    <property type="entry name" value="NAD(P)-bd_dom_sf"/>
</dbReference>
<comment type="caution">
    <text evidence="3">The sequence shown here is derived from an EMBL/GenBank/DDBJ whole genome shotgun (WGS) entry which is preliminary data.</text>
</comment>
<dbReference type="GO" id="GO:0008743">
    <property type="term" value="F:L-threonine 3-dehydrogenase activity"/>
    <property type="evidence" value="ECO:0007669"/>
    <property type="project" value="TreeGrafter"/>
</dbReference>
<dbReference type="InterPro" id="IPR051225">
    <property type="entry name" value="NAD(P)_epim/dehydratase"/>
</dbReference>
<dbReference type="OrthoDB" id="9779902at2"/>
<evidence type="ECO:0000313" key="4">
    <source>
        <dbReference type="Proteomes" id="UP000297225"/>
    </source>
</evidence>
<dbReference type="RefSeq" id="WP_018358688.1">
    <property type="nucleotide sequence ID" value="NZ_CP197400.1"/>
</dbReference>
<evidence type="ECO:0000256" key="1">
    <source>
        <dbReference type="ARBA" id="ARBA00007637"/>
    </source>
</evidence>
<dbReference type="EMBL" id="SPNC01000030">
    <property type="protein sequence ID" value="TFH96046.1"/>
    <property type="molecule type" value="Genomic_DNA"/>
</dbReference>
<name>A0A4Y8WS52_9PORP</name>
<dbReference type="AlphaFoldDB" id="A0A4Y8WS52"/>
<dbReference type="GO" id="GO:0006567">
    <property type="term" value="P:L-threonine catabolic process"/>
    <property type="evidence" value="ECO:0007669"/>
    <property type="project" value="TreeGrafter"/>
</dbReference>
<evidence type="ECO:0000259" key="2">
    <source>
        <dbReference type="Pfam" id="PF01370"/>
    </source>
</evidence>
<accession>A0A4Y8WS52</accession>
<dbReference type="FunFam" id="3.40.50.720:FF:000077">
    <property type="entry name" value="L-threonine 3-dehydrogenase, mitochondrial"/>
    <property type="match status" value="1"/>
</dbReference>
<organism evidence="3 4">
    <name type="scientific">Porphyromonas levii</name>
    <dbReference type="NCBI Taxonomy" id="28114"/>
    <lineage>
        <taxon>Bacteria</taxon>
        <taxon>Pseudomonadati</taxon>
        <taxon>Bacteroidota</taxon>
        <taxon>Bacteroidia</taxon>
        <taxon>Bacteroidales</taxon>
        <taxon>Porphyromonadaceae</taxon>
        <taxon>Porphyromonas</taxon>
    </lineage>
</organism>